<reference evidence="6 7" key="1">
    <citation type="journal article" date="2016" name="Nat. Commun.">
        <title>Thousands of microbial genomes shed light on interconnected biogeochemical processes in an aquifer system.</title>
        <authorList>
            <person name="Anantharaman K."/>
            <person name="Brown C.T."/>
            <person name="Hug L.A."/>
            <person name="Sharon I."/>
            <person name="Castelle C.J."/>
            <person name="Probst A.J."/>
            <person name="Thomas B.C."/>
            <person name="Singh A."/>
            <person name="Wilkins M.J."/>
            <person name="Karaoz U."/>
            <person name="Brodie E.L."/>
            <person name="Williams K.H."/>
            <person name="Hubbard S.S."/>
            <person name="Banfield J.F."/>
        </authorList>
    </citation>
    <scope>NUCLEOTIDE SEQUENCE [LARGE SCALE GENOMIC DNA]</scope>
</reference>
<dbReference type="GO" id="GO:0022627">
    <property type="term" value="C:cytosolic small ribosomal subunit"/>
    <property type="evidence" value="ECO:0007669"/>
    <property type="project" value="TreeGrafter"/>
</dbReference>
<accession>A0A1F4URJ0</accession>
<evidence type="ECO:0000313" key="6">
    <source>
        <dbReference type="EMBL" id="OGC47564.1"/>
    </source>
</evidence>
<organism evidence="6 7">
    <name type="scientific">candidate division WWE3 bacterium RIFCSPHIGHO2_01_FULL_42_13</name>
    <dbReference type="NCBI Taxonomy" id="1802617"/>
    <lineage>
        <taxon>Bacteria</taxon>
        <taxon>Katanobacteria</taxon>
    </lineage>
</organism>
<keyword evidence="4" id="KW-0694">RNA-binding</keyword>
<dbReference type="InterPro" id="IPR036870">
    <property type="entry name" value="Ribosomal_bS18_sf"/>
</dbReference>
<evidence type="ECO:0000256" key="5">
    <source>
        <dbReference type="RuleBase" id="RU003910"/>
    </source>
</evidence>
<dbReference type="PANTHER" id="PTHR13479:SF40">
    <property type="entry name" value="SMALL RIBOSOMAL SUBUNIT PROTEIN BS18M"/>
    <property type="match status" value="1"/>
</dbReference>
<comment type="function">
    <text evidence="4">Binds as a heterodimer with protein bS6 to the central domain of the 16S rRNA, where it helps stabilize the platform of the 30S subunit.</text>
</comment>
<dbReference type="Pfam" id="PF01084">
    <property type="entry name" value="Ribosomal_S18"/>
    <property type="match status" value="1"/>
</dbReference>
<dbReference type="PRINTS" id="PR00974">
    <property type="entry name" value="RIBOSOMALS18"/>
</dbReference>
<dbReference type="AlphaFoldDB" id="A0A1F4URJ0"/>
<name>A0A1F4URJ0_UNCKA</name>
<sequence>MERNTRNKNKNSRNEPRRQIKIPECYFCESKNLPNYKDTLVLRRFITERGKIIPASRSGVCSKHQRMLSTEVKKGRFMALIPYTEGHAL</sequence>
<evidence type="ECO:0000313" key="7">
    <source>
        <dbReference type="Proteomes" id="UP000176608"/>
    </source>
</evidence>
<dbReference type="Gene3D" id="4.10.640.10">
    <property type="entry name" value="Ribosomal protein S18"/>
    <property type="match status" value="1"/>
</dbReference>
<keyword evidence="4" id="KW-0699">rRNA-binding</keyword>
<protein>
    <recommendedName>
        <fullName evidence="4">Small ribosomal subunit protein bS18</fullName>
    </recommendedName>
</protein>
<comment type="subunit">
    <text evidence="4">Part of the 30S ribosomal subunit. Forms a tight heterodimer with protein bS6.</text>
</comment>
<comment type="similarity">
    <text evidence="1 4 5">Belongs to the bacterial ribosomal protein bS18 family.</text>
</comment>
<gene>
    <name evidence="4" type="primary">rpsR</name>
    <name evidence="6" type="ORF">A2886_02120</name>
</gene>
<dbReference type="EMBL" id="MEVA01000006">
    <property type="protein sequence ID" value="OGC47564.1"/>
    <property type="molecule type" value="Genomic_DNA"/>
</dbReference>
<evidence type="ECO:0000256" key="4">
    <source>
        <dbReference type="HAMAP-Rule" id="MF_00270"/>
    </source>
</evidence>
<dbReference type="InterPro" id="IPR001648">
    <property type="entry name" value="Ribosomal_bS18"/>
</dbReference>
<dbReference type="HAMAP" id="MF_00270">
    <property type="entry name" value="Ribosomal_bS18"/>
    <property type="match status" value="1"/>
</dbReference>
<proteinExistence type="inferred from homology"/>
<dbReference type="GO" id="GO:0006412">
    <property type="term" value="P:translation"/>
    <property type="evidence" value="ECO:0007669"/>
    <property type="project" value="UniProtKB-UniRule"/>
</dbReference>
<evidence type="ECO:0000256" key="3">
    <source>
        <dbReference type="ARBA" id="ARBA00023274"/>
    </source>
</evidence>
<evidence type="ECO:0000256" key="2">
    <source>
        <dbReference type="ARBA" id="ARBA00022980"/>
    </source>
</evidence>
<dbReference type="GO" id="GO:0070181">
    <property type="term" value="F:small ribosomal subunit rRNA binding"/>
    <property type="evidence" value="ECO:0007669"/>
    <property type="project" value="TreeGrafter"/>
</dbReference>
<keyword evidence="2 4" id="KW-0689">Ribosomal protein</keyword>
<dbReference type="SUPFAM" id="SSF46911">
    <property type="entry name" value="Ribosomal protein S18"/>
    <property type="match status" value="1"/>
</dbReference>
<dbReference type="GO" id="GO:0003735">
    <property type="term" value="F:structural constituent of ribosome"/>
    <property type="evidence" value="ECO:0007669"/>
    <property type="project" value="InterPro"/>
</dbReference>
<evidence type="ECO:0000256" key="1">
    <source>
        <dbReference type="ARBA" id="ARBA00005589"/>
    </source>
</evidence>
<comment type="caution">
    <text evidence="6">The sequence shown here is derived from an EMBL/GenBank/DDBJ whole genome shotgun (WGS) entry which is preliminary data.</text>
</comment>
<keyword evidence="3 4" id="KW-0687">Ribonucleoprotein</keyword>
<dbReference type="PANTHER" id="PTHR13479">
    <property type="entry name" value="30S RIBOSOMAL PROTEIN S18"/>
    <property type="match status" value="1"/>
</dbReference>
<dbReference type="NCBIfam" id="TIGR00165">
    <property type="entry name" value="S18"/>
    <property type="match status" value="1"/>
</dbReference>
<dbReference type="STRING" id="1802617.A2886_02120"/>
<dbReference type="Proteomes" id="UP000176608">
    <property type="component" value="Unassembled WGS sequence"/>
</dbReference>